<feature type="domain" description="Transglycosylase SLT" evidence="2">
    <location>
        <begin position="10"/>
        <end position="110"/>
    </location>
</feature>
<protein>
    <submittedName>
        <fullName evidence="3">Lytic transglycosylase</fullName>
    </submittedName>
</protein>
<organism evidence="3 4">
    <name type="scientific">Burkholderia cepacia</name>
    <name type="common">Pseudomonas cepacia</name>
    <dbReference type="NCBI Taxonomy" id="292"/>
    <lineage>
        <taxon>Bacteria</taxon>
        <taxon>Pseudomonadati</taxon>
        <taxon>Pseudomonadota</taxon>
        <taxon>Betaproteobacteria</taxon>
        <taxon>Burkholderiales</taxon>
        <taxon>Burkholderiaceae</taxon>
        <taxon>Burkholderia</taxon>
        <taxon>Burkholderia cepacia complex</taxon>
    </lineage>
</organism>
<sequence>MIPLDFLSLAQQCAPQIVPATMMAIVRTESGFNPYAIGVVHGRLRRQPSNAAEAVATVRMLEAAGWNFSVGLAQVNRANWLAYGLTPENAFEPCRNLTTGAAILDGCFTAALKFRQFHPATDYQVDVQTALRAGLSCYASGNFSTGYQTGYVQRVVENAAVQSSPKPSVPAIAPIPVVPIDSAAPIRAPRSRSAIQQPSRQGQDGVNAASPATDPQRKPDGSAVVF</sequence>
<dbReference type="Pfam" id="PF01464">
    <property type="entry name" value="SLT"/>
    <property type="match status" value="1"/>
</dbReference>
<accession>A0A118KEM1</accession>
<evidence type="ECO:0000313" key="3">
    <source>
        <dbReference type="EMBL" id="KVK76024.1"/>
    </source>
</evidence>
<dbReference type="AlphaFoldDB" id="A0A118KEM1"/>
<dbReference type="EMBL" id="LOYH01000089">
    <property type="protein sequence ID" value="KVK76024.1"/>
    <property type="molecule type" value="Genomic_DNA"/>
</dbReference>
<dbReference type="CDD" id="cd16892">
    <property type="entry name" value="LT_VirB1-like"/>
    <property type="match status" value="1"/>
</dbReference>
<evidence type="ECO:0000256" key="1">
    <source>
        <dbReference type="SAM" id="MobiDB-lite"/>
    </source>
</evidence>
<gene>
    <name evidence="3" type="ORF">WS90_25685</name>
</gene>
<dbReference type="Proteomes" id="UP000069001">
    <property type="component" value="Unassembled WGS sequence"/>
</dbReference>
<evidence type="ECO:0000313" key="4">
    <source>
        <dbReference type="Proteomes" id="UP000069001"/>
    </source>
</evidence>
<dbReference type="Gene3D" id="1.10.530.10">
    <property type="match status" value="1"/>
</dbReference>
<comment type="caution">
    <text evidence="3">The sequence shown here is derived from an EMBL/GenBank/DDBJ whole genome shotgun (WGS) entry which is preliminary data.</text>
</comment>
<dbReference type="SUPFAM" id="SSF53955">
    <property type="entry name" value="Lysozyme-like"/>
    <property type="match status" value="1"/>
</dbReference>
<feature type="compositionally biased region" description="Low complexity" evidence="1">
    <location>
        <begin position="184"/>
        <end position="195"/>
    </location>
</feature>
<evidence type="ECO:0000259" key="2">
    <source>
        <dbReference type="Pfam" id="PF01464"/>
    </source>
</evidence>
<dbReference type="RefSeq" id="WP_059731881.1">
    <property type="nucleotide sequence ID" value="NZ_LOYH01000089.1"/>
</dbReference>
<dbReference type="InterPro" id="IPR008258">
    <property type="entry name" value="Transglycosylase_SLT_dom_1"/>
</dbReference>
<dbReference type="InterPro" id="IPR023346">
    <property type="entry name" value="Lysozyme-like_dom_sf"/>
</dbReference>
<name>A0A118KEM1_BURCE</name>
<proteinExistence type="predicted"/>
<reference evidence="3 4" key="1">
    <citation type="submission" date="2015-11" db="EMBL/GenBank/DDBJ databases">
        <title>Expanding the genomic diversity of Burkholderia species for the development of highly accurate diagnostics.</title>
        <authorList>
            <person name="Sahl J."/>
            <person name="Keim P."/>
            <person name="Wagner D."/>
        </authorList>
    </citation>
    <scope>NUCLEOTIDE SEQUENCE [LARGE SCALE GENOMIC DNA]</scope>
    <source>
        <strain evidence="3 4">MSMB1302</strain>
    </source>
</reference>
<feature type="region of interest" description="Disordered" evidence="1">
    <location>
        <begin position="184"/>
        <end position="226"/>
    </location>
</feature>